<dbReference type="PANTHER" id="PTHR33295">
    <property type="entry name" value="ATPASE"/>
    <property type="match status" value="1"/>
</dbReference>
<dbReference type="OrthoDB" id="371918at2157"/>
<dbReference type="InterPro" id="IPR041682">
    <property type="entry name" value="AAA_14"/>
</dbReference>
<evidence type="ECO:0000313" key="3">
    <source>
        <dbReference type="EMBL" id="SDA59617.1"/>
    </source>
</evidence>
<accession>A0A1G5WQ44</accession>
<dbReference type="AlphaFoldDB" id="A0A1G5WQ44"/>
<dbReference type="PANTHER" id="PTHR33295:SF20">
    <property type="entry name" value="ATPASE"/>
    <property type="match status" value="1"/>
</dbReference>
<proteinExistence type="predicted"/>
<keyword evidence="4" id="KW-1185">Reference proteome</keyword>
<feature type="domain" description="AAA" evidence="1">
    <location>
        <begin position="24"/>
        <end position="154"/>
    </location>
</feature>
<dbReference type="Pfam" id="PF13173">
    <property type="entry name" value="AAA_14"/>
    <property type="match status" value="1"/>
</dbReference>
<dbReference type="Gene3D" id="3.40.50.300">
    <property type="entry name" value="P-loop containing nucleotide triphosphate hydrolases"/>
    <property type="match status" value="1"/>
</dbReference>
<protein>
    <recommendedName>
        <fullName evidence="5">ATPase</fullName>
    </recommendedName>
</protein>
<dbReference type="Proteomes" id="UP000323439">
    <property type="component" value="Unassembled WGS sequence"/>
</dbReference>
<dbReference type="Pfam" id="PF13635">
    <property type="entry name" value="DUF4143"/>
    <property type="match status" value="1"/>
</dbReference>
<evidence type="ECO:0008006" key="5">
    <source>
        <dbReference type="Google" id="ProtNLM"/>
    </source>
</evidence>
<reference evidence="3 4" key="1">
    <citation type="submission" date="2016-10" db="EMBL/GenBank/DDBJ databases">
        <authorList>
            <person name="Varghese N."/>
            <person name="Submissions S."/>
        </authorList>
    </citation>
    <scope>NUCLEOTIDE SEQUENCE [LARGE SCALE GENOMIC DNA]</scope>
    <source>
        <strain evidence="3 4">DSM 16643</strain>
    </source>
</reference>
<organism evidence="3 4">
    <name type="scientific">Methanobrevibacter millerae</name>
    <dbReference type="NCBI Taxonomy" id="230361"/>
    <lineage>
        <taxon>Archaea</taxon>
        <taxon>Methanobacteriati</taxon>
        <taxon>Methanobacteriota</taxon>
        <taxon>Methanomada group</taxon>
        <taxon>Methanobacteria</taxon>
        <taxon>Methanobacteriales</taxon>
        <taxon>Methanobacteriaceae</taxon>
        <taxon>Methanobrevibacter</taxon>
    </lineage>
</organism>
<dbReference type="InterPro" id="IPR025420">
    <property type="entry name" value="DUF4143"/>
</dbReference>
<dbReference type="SUPFAM" id="SSF52540">
    <property type="entry name" value="P-loop containing nucleoside triphosphate hydrolases"/>
    <property type="match status" value="1"/>
</dbReference>
<sequence>MLQNTIKRNNYLEKLEDYKDSDFVKVFTGIRRSGKTSLLHSWADELEKKGINKENIIFISFESPKYNSIDNNNDLDKIIYEKTKNIEGKIYLFFDEIQEVKEWEKSINGYRVTLDCDIYISGSNSKLLSGELATHLAGRYVNIRVYPFSFKELLQYKEEIENIELTKENITSLFNEYYINYGGMPSILSLKNDESKKTALTDIYDSILLNDIIARFNIKNIDLLKRYIKFMVNSIGQTYSSEKIKNYLKSNDIYTTLNTLLKYNDYLQQTFFISKCRRYDLKGKKMMKIKEKYYLMDHGFHHTIVEKNSLWLPRIIENIVYIELLRRGYEVTVGRLGEERNDDNNKEIEMDFVCEKSGKYIYIQVSYTIAQEKTMKREIKPFFKIPDRYDAYIITTDPHDLSYKGVKHLNIIDFLLGDEI</sequence>
<evidence type="ECO:0000259" key="1">
    <source>
        <dbReference type="Pfam" id="PF13173"/>
    </source>
</evidence>
<gene>
    <name evidence="3" type="ORF">SAMN02910315_01536</name>
</gene>
<dbReference type="EMBL" id="FMXB01000011">
    <property type="protein sequence ID" value="SDA59617.1"/>
    <property type="molecule type" value="Genomic_DNA"/>
</dbReference>
<dbReference type="InterPro" id="IPR027417">
    <property type="entry name" value="P-loop_NTPase"/>
</dbReference>
<evidence type="ECO:0000313" key="4">
    <source>
        <dbReference type="Proteomes" id="UP000323439"/>
    </source>
</evidence>
<evidence type="ECO:0000259" key="2">
    <source>
        <dbReference type="Pfam" id="PF13635"/>
    </source>
</evidence>
<dbReference type="RefSeq" id="WP_149732070.1">
    <property type="nucleotide sequence ID" value="NZ_FMXB01000011.1"/>
</dbReference>
<name>A0A1G5WQ44_9EURY</name>
<feature type="domain" description="DUF4143" evidence="2">
    <location>
        <begin position="210"/>
        <end position="367"/>
    </location>
</feature>